<feature type="region of interest" description="Disordered" evidence="1">
    <location>
        <begin position="1"/>
        <end position="44"/>
    </location>
</feature>
<dbReference type="EMBL" id="BJWK01000005">
    <property type="protein sequence ID" value="GEM08270.1"/>
    <property type="molecule type" value="Genomic_DNA"/>
</dbReference>
<gene>
    <name evidence="2" type="ORF">Rt10032_c05g2287</name>
</gene>
<name>A0A511KD14_RHOTO</name>
<reference evidence="2 3" key="1">
    <citation type="submission" date="2019-07" db="EMBL/GenBank/DDBJ databases">
        <title>Rhodotorula toruloides NBRC10032 genome sequencing.</title>
        <authorList>
            <person name="Shida Y."/>
            <person name="Takaku H."/>
            <person name="Ogasawara W."/>
            <person name="Mori K."/>
        </authorList>
    </citation>
    <scope>NUCLEOTIDE SEQUENCE [LARGE SCALE GENOMIC DNA]</scope>
    <source>
        <strain evidence="2 3">NBRC10032</strain>
    </source>
</reference>
<sequence length="155" mass="16926">MARATGGKKKSSPSSTKSKSSSSASLNSKKSVTGKSSGKETYQQVSVARALVVTSRPADANGEYCLRASPPSSRRNTQTGQGLNAAKKCSRAGQLTKKSDEDRRMVERFDTTRLACLRSLTPLNSRRWMVPSRFHIPALRCTSYPPSSCHRLSRM</sequence>
<evidence type="ECO:0000313" key="2">
    <source>
        <dbReference type="EMBL" id="GEM08270.1"/>
    </source>
</evidence>
<feature type="compositionally biased region" description="Polar residues" evidence="1">
    <location>
        <begin position="70"/>
        <end position="82"/>
    </location>
</feature>
<dbReference type="AlphaFoldDB" id="A0A511KD14"/>
<dbReference type="Proteomes" id="UP000321518">
    <property type="component" value="Unassembled WGS sequence"/>
</dbReference>
<proteinExistence type="predicted"/>
<comment type="caution">
    <text evidence="2">The sequence shown here is derived from an EMBL/GenBank/DDBJ whole genome shotgun (WGS) entry which is preliminary data.</text>
</comment>
<feature type="region of interest" description="Disordered" evidence="1">
    <location>
        <begin position="61"/>
        <end position="101"/>
    </location>
</feature>
<evidence type="ECO:0000256" key="1">
    <source>
        <dbReference type="SAM" id="MobiDB-lite"/>
    </source>
</evidence>
<organism evidence="2 3">
    <name type="scientific">Rhodotorula toruloides</name>
    <name type="common">Yeast</name>
    <name type="synonym">Rhodosporidium toruloides</name>
    <dbReference type="NCBI Taxonomy" id="5286"/>
    <lineage>
        <taxon>Eukaryota</taxon>
        <taxon>Fungi</taxon>
        <taxon>Dikarya</taxon>
        <taxon>Basidiomycota</taxon>
        <taxon>Pucciniomycotina</taxon>
        <taxon>Microbotryomycetes</taxon>
        <taxon>Sporidiobolales</taxon>
        <taxon>Sporidiobolaceae</taxon>
        <taxon>Rhodotorula</taxon>
    </lineage>
</organism>
<protein>
    <submittedName>
        <fullName evidence="2">Uncharacterized protein</fullName>
    </submittedName>
</protein>
<accession>A0A511KD14</accession>
<dbReference type="OrthoDB" id="10623007at2759"/>
<feature type="compositionally biased region" description="Basic residues" evidence="1">
    <location>
        <begin position="1"/>
        <end position="11"/>
    </location>
</feature>
<evidence type="ECO:0000313" key="3">
    <source>
        <dbReference type="Proteomes" id="UP000321518"/>
    </source>
</evidence>
<feature type="compositionally biased region" description="Low complexity" evidence="1">
    <location>
        <begin position="12"/>
        <end position="36"/>
    </location>
</feature>